<name>A0AAD6RY35_9AGAR</name>
<protein>
    <submittedName>
        <fullName evidence="1">Uncharacterized protein</fullName>
    </submittedName>
</protein>
<accession>A0AAD6RY35</accession>
<dbReference type="EMBL" id="JARJCM010000404">
    <property type="protein sequence ID" value="KAJ7017460.1"/>
    <property type="molecule type" value="Genomic_DNA"/>
</dbReference>
<proteinExistence type="predicted"/>
<evidence type="ECO:0000313" key="1">
    <source>
        <dbReference type="EMBL" id="KAJ7017460.1"/>
    </source>
</evidence>
<sequence length="281" mass="30449">MPSNRTHVSAFPWASPFSTHLLDVSDSVCETAMINFLKEGSHVLWLASVSHPPIHSFTHTAARLLQALDVADTGNVRNERAAKEESAAGKRVRVGRCVPCTLSLLFPHYTPLSRAVLRYAARLAPFRGEEQEGCVYLSAPQALFAFLSRVHQAPAAVCKNSHSVYLHLRARRVCLCGCRVRAGCGRSISVHVGPAAPLPPSLRLAPPSLPSHPSAHSDADAMPVCVRAVCIESPRARRRCRVQRGVLGCAGKRAEFARAGKLCVPFSLPFSDSVPYAACRM</sequence>
<evidence type="ECO:0000313" key="2">
    <source>
        <dbReference type="Proteomes" id="UP001218188"/>
    </source>
</evidence>
<dbReference type="Proteomes" id="UP001218188">
    <property type="component" value="Unassembled WGS sequence"/>
</dbReference>
<dbReference type="AlphaFoldDB" id="A0AAD6RY35"/>
<organism evidence="1 2">
    <name type="scientific">Mycena alexandri</name>
    <dbReference type="NCBI Taxonomy" id="1745969"/>
    <lineage>
        <taxon>Eukaryota</taxon>
        <taxon>Fungi</taxon>
        <taxon>Dikarya</taxon>
        <taxon>Basidiomycota</taxon>
        <taxon>Agaricomycotina</taxon>
        <taxon>Agaricomycetes</taxon>
        <taxon>Agaricomycetidae</taxon>
        <taxon>Agaricales</taxon>
        <taxon>Marasmiineae</taxon>
        <taxon>Mycenaceae</taxon>
        <taxon>Mycena</taxon>
    </lineage>
</organism>
<gene>
    <name evidence="1" type="ORF">C8F04DRAFT_1279375</name>
</gene>
<reference evidence="1" key="1">
    <citation type="submission" date="2023-03" db="EMBL/GenBank/DDBJ databases">
        <title>Massive genome expansion in bonnet fungi (Mycena s.s.) driven by repeated elements and novel gene families across ecological guilds.</title>
        <authorList>
            <consortium name="Lawrence Berkeley National Laboratory"/>
            <person name="Harder C.B."/>
            <person name="Miyauchi S."/>
            <person name="Viragh M."/>
            <person name="Kuo A."/>
            <person name="Thoen E."/>
            <person name="Andreopoulos B."/>
            <person name="Lu D."/>
            <person name="Skrede I."/>
            <person name="Drula E."/>
            <person name="Henrissat B."/>
            <person name="Morin E."/>
            <person name="Kohler A."/>
            <person name="Barry K."/>
            <person name="LaButti K."/>
            <person name="Morin E."/>
            <person name="Salamov A."/>
            <person name="Lipzen A."/>
            <person name="Mereny Z."/>
            <person name="Hegedus B."/>
            <person name="Baldrian P."/>
            <person name="Stursova M."/>
            <person name="Weitz H."/>
            <person name="Taylor A."/>
            <person name="Grigoriev I.V."/>
            <person name="Nagy L.G."/>
            <person name="Martin F."/>
            <person name="Kauserud H."/>
        </authorList>
    </citation>
    <scope>NUCLEOTIDE SEQUENCE</scope>
    <source>
        <strain evidence="1">CBHHK200</strain>
    </source>
</reference>
<keyword evidence="2" id="KW-1185">Reference proteome</keyword>
<comment type="caution">
    <text evidence="1">The sequence shown here is derived from an EMBL/GenBank/DDBJ whole genome shotgun (WGS) entry which is preliminary data.</text>
</comment>